<keyword evidence="2" id="KW-1185">Reference proteome</keyword>
<accession>A0A239P349</accession>
<sequence>MRIRIDGTYAELAYTLNKIRTVLPVGSISPIRPRLKRPYTWRVFINTAPNRDVSRWIA</sequence>
<name>A0A239P349_9ACTN</name>
<dbReference type="AlphaFoldDB" id="A0A239P349"/>
<dbReference type="RefSeq" id="WP_179282531.1">
    <property type="nucleotide sequence ID" value="NZ_FZOD01000081.1"/>
</dbReference>
<evidence type="ECO:0000313" key="2">
    <source>
        <dbReference type="Proteomes" id="UP000198282"/>
    </source>
</evidence>
<gene>
    <name evidence="1" type="ORF">SAMN05216276_108129</name>
</gene>
<dbReference type="EMBL" id="FZOD01000081">
    <property type="protein sequence ID" value="SNT61038.1"/>
    <property type="molecule type" value="Genomic_DNA"/>
</dbReference>
<dbReference type="Proteomes" id="UP000198282">
    <property type="component" value="Unassembled WGS sequence"/>
</dbReference>
<protein>
    <submittedName>
        <fullName evidence="1">Uncharacterized protein</fullName>
    </submittedName>
</protein>
<organism evidence="1 2">
    <name type="scientific">Streptosporangium subroseum</name>
    <dbReference type="NCBI Taxonomy" id="106412"/>
    <lineage>
        <taxon>Bacteria</taxon>
        <taxon>Bacillati</taxon>
        <taxon>Actinomycetota</taxon>
        <taxon>Actinomycetes</taxon>
        <taxon>Streptosporangiales</taxon>
        <taxon>Streptosporangiaceae</taxon>
        <taxon>Streptosporangium</taxon>
    </lineage>
</organism>
<proteinExistence type="predicted"/>
<reference evidence="1 2" key="1">
    <citation type="submission" date="2017-06" db="EMBL/GenBank/DDBJ databases">
        <authorList>
            <person name="Kim H.J."/>
            <person name="Triplett B.A."/>
        </authorList>
    </citation>
    <scope>NUCLEOTIDE SEQUENCE [LARGE SCALE GENOMIC DNA]</scope>
    <source>
        <strain evidence="1 2">CGMCC 4.2132</strain>
    </source>
</reference>
<evidence type="ECO:0000313" key="1">
    <source>
        <dbReference type="EMBL" id="SNT61038.1"/>
    </source>
</evidence>